<gene>
    <name evidence="1" type="ORF">HKB35_08710</name>
</gene>
<dbReference type="AlphaFoldDB" id="A0A7Y0MUP7"/>
<name>A0A7Y0MUP7_VIBAL</name>
<accession>A0A7Y0MUP7</accession>
<comment type="caution">
    <text evidence="1">The sequence shown here is derived from an EMBL/GenBank/DDBJ whole genome shotgun (WGS) entry which is preliminary data.</text>
</comment>
<reference evidence="1 2" key="1">
    <citation type="submission" date="2020-04" db="EMBL/GenBank/DDBJ databases">
        <title>Whole-genome sequencing of Vibrio spp. from China reveals different genetic environments of blaCTX-M-14 among diverse lineages.</title>
        <authorList>
            <person name="Zheng Z."/>
            <person name="Ye L."/>
            <person name="Chen S."/>
        </authorList>
    </citation>
    <scope>NUCLEOTIDE SEQUENCE [LARGE SCALE GENOMIC DNA]</scope>
    <source>
        <strain evidence="1 2">Vb1636</strain>
    </source>
</reference>
<proteinExistence type="predicted"/>
<organism evidence="1 2">
    <name type="scientific">Vibrio alginolyticus</name>
    <dbReference type="NCBI Taxonomy" id="663"/>
    <lineage>
        <taxon>Bacteria</taxon>
        <taxon>Pseudomonadati</taxon>
        <taxon>Pseudomonadota</taxon>
        <taxon>Gammaproteobacteria</taxon>
        <taxon>Vibrionales</taxon>
        <taxon>Vibrionaceae</taxon>
        <taxon>Vibrio</taxon>
    </lineage>
</organism>
<sequence>MPRINVATFFGERPKQTPRLLPNEYATKAVDCQFPVGNLQPYLGLKDTTESLTESHRTVYKFLDWWFKWKTDVDVVVSPIVGDPWNRVYFTSDTGVRVTNNQIFNGVGDLPVDSYPLGVPAPEHGVTAKVNAPDPLPEEDEATDDETRFYVYTLVSEQEEEGAQSPISNQAEIKFPESTVTLTFQSEGVLSGNITKRRIYRTSTEGGVSDFYLVGEIPISQNTFVDDKSADDLGFPLESEKYEMPNKKLRFLTLMPNGIMAGGYDRTVCFSEPYLLHAWPVDYQLTTEHEIVAMESVSNMLLVGTKGYPWVFQGITSDAISGRKLESMQACVSKRSMRNIDNLIIYASPHGLCAFTGQDVELITKDIIDSKQWEALEPETIEAYYYDGKYLAFYGKALDKSFIFDPKTGGITFHSLGSNLGFTDLVTGTLYVRSEDGTKLAEWNKGQPKAYVWRSKEYYAMYPTLSTLYIRAEDPALVGMKIIVDGVVIKDYEIGTLTNRPIRIPPARGNSWQFEVYGTGILEEVIIASSMAEVYG</sequence>
<dbReference type="RefSeq" id="WP_053318068.1">
    <property type="nucleotide sequence ID" value="NZ_JABCMA010000006.1"/>
</dbReference>
<dbReference type="Proteomes" id="UP000565155">
    <property type="component" value="Unassembled WGS sequence"/>
</dbReference>
<protein>
    <submittedName>
        <fullName evidence="1">Uncharacterized protein</fullName>
    </submittedName>
</protein>
<evidence type="ECO:0000313" key="1">
    <source>
        <dbReference type="EMBL" id="NMR73693.1"/>
    </source>
</evidence>
<evidence type="ECO:0000313" key="2">
    <source>
        <dbReference type="Proteomes" id="UP000565155"/>
    </source>
</evidence>
<dbReference type="EMBL" id="JABCMA010000006">
    <property type="protein sequence ID" value="NMR73693.1"/>
    <property type="molecule type" value="Genomic_DNA"/>
</dbReference>